<protein>
    <submittedName>
        <fullName evidence="2">Uncharacterized protein</fullName>
    </submittedName>
</protein>
<evidence type="ECO:0000313" key="2">
    <source>
        <dbReference type="EMBL" id="EFP81873.2"/>
    </source>
</evidence>
<feature type="region of interest" description="Disordered" evidence="1">
    <location>
        <begin position="239"/>
        <end position="268"/>
    </location>
</feature>
<evidence type="ECO:0000313" key="3">
    <source>
        <dbReference type="Proteomes" id="UP000008783"/>
    </source>
</evidence>
<reference evidence="3" key="2">
    <citation type="journal article" date="2011" name="Proc. Natl. Acad. Sci. U.S.A.">
        <title>Obligate biotrophy features unraveled by the genomic analysis of rust fungi.</title>
        <authorList>
            <person name="Duplessis S."/>
            <person name="Cuomo C.A."/>
            <person name="Lin Y.-C."/>
            <person name="Aerts A."/>
            <person name="Tisserant E."/>
            <person name="Veneault-Fourrey C."/>
            <person name="Joly D.L."/>
            <person name="Hacquard S."/>
            <person name="Amselem J."/>
            <person name="Cantarel B.L."/>
            <person name="Chiu R."/>
            <person name="Coutinho P.M."/>
            <person name="Feau N."/>
            <person name="Field M."/>
            <person name="Frey P."/>
            <person name="Gelhaye E."/>
            <person name="Goldberg J."/>
            <person name="Grabherr M.G."/>
            <person name="Kodira C.D."/>
            <person name="Kohler A."/>
            <person name="Kuees U."/>
            <person name="Lindquist E.A."/>
            <person name="Lucas S.M."/>
            <person name="Mago R."/>
            <person name="Mauceli E."/>
            <person name="Morin E."/>
            <person name="Murat C."/>
            <person name="Pangilinan J.L."/>
            <person name="Park R."/>
            <person name="Pearson M."/>
            <person name="Quesneville H."/>
            <person name="Rouhier N."/>
            <person name="Sakthikumar S."/>
            <person name="Salamov A.A."/>
            <person name="Schmutz J."/>
            <person name="Selles B."/>
            <person name="Shapiro H."/>
            <person name="Tanguay P."/>
            <person name="Tuskan G.A."/>
            <person name="Henrissat B."/>
            <person name="Van de Peer Y."/>
            <person name="Rouze P."/>
            <person name="Ellis J.G."/>
            <person name="Dodds P.N."/>
            <person name="Schein J.E."/>
            <person name="Zhong S."/>
            <person name="Hamelin R.C."/>
            <person name="Grigoriev I.V."/>
            <person name="Szabo L.J."/>
            <person name="Martin F."/>
        </authorList>
    </citation>
    <scope>NUCLEOTIDE SEQUENCE [LARGE SCALE GENOMIC DNA]</scope>
    <source>
        <strain evidence="3">CRL 75-36-700-3 / race SCCL</strain>
    </source>
</reference>
<dbReference type="KEGG" id="pgr:PGTG_08122"/>
<name>E3KCC5_PUCGT</name>
<dbReference type="Proteomes" id="UP000008783">
    <property type="component" value="Unassembled WGS sequence"/>
</dbReference>
<reference key="1">
    <citation type="submission" date="2007-01" db="EMBL/GenBank/DDBJ databases">
        <title>The Genome Sequence of Puccinia graminis f. sp. tritici Strain CRL 75-36-700-3.</title>
        <authorList>
            <consortium name="The Broad Institute Genome Sequencing Platform"/>
            <person name="Birren B."/>
            <person name="Lander E."/>
            <person name="Galagan J."/>
            <person name="Nusbaum C."/>
            <person name="Devon K."/>
            <person name="Cuomo C."/>
            <person name="Jaffe D."/>
            <person name="Butler J."/>
            <person name="Alvarez P."/>
            <person name="Gnerre S."/>
            <person name="Grabherr M."/>
            <person name="Mauceli E."/>
            <person name="Brockman W."/>
            <person name="Young S."/>
            <person name="LaButti K."/>
            <person name="Sykes S."/>
            <person name="DeCaprio D."/>
            <person name="Crawford M."/>
            <person name="Koehrsen M."/>
            <person name="Engels R."/>
            <person name="Montgomery P."/>
            <person name="Pearson M."/>
            <person name="Howarth C."/>
            <person name="Larson L."/>
            <person name="White J."/>
            <person name="Zeng Q."/>
            <person name="Kodira C."/>
            <person name="Yandava C."/>
            <person name="Alvarado L."/>
            <person name="O'Leary S."/>
            <person name="Szabo L."/>
            <person name="Dean R."/>
            <person name="Schein J."/>
        </authorList>
    </citation>
    <scope>NUCLEOTIDE SEQUENCE</scope>
    <source>
        <strain>CRL 75-36-700-3</strain>
    </source>
</reference>
<dbReference type="AlphaFoldDB" id="E3KCC5"/>
<sequence length="417" mass="47183">MDFNDPVFGGDGDPTASYCPDEEDESPPHSTPLPSSPQHLPESQRSSKRARQASLESGNEDDIMCDTNTQLNFSRLPPSTHMDEVCSALKALHHLDDEHDKIAHKASTCPTPERHANVMYALLAAQQHQTSVEASVPYGDTFKVRLISLHLLTSPFRFILTSINLANKTFVRTNARMSFLIPTLEAYSNNPNKSGALPKSLYYLSLDAIHKQPDEWREDNLPPKQLKGESPALKLYAQVIDPEQHPRDQKDRDYRSRPKSTCVGHNGEGLSRLPLASEMKANSGFVIYSDLPPENQKWTEEQIRTRVESNWLMRIRVAYLRLVLVYYYTHPSSKGTQWGAIDDRLAILRNSTSEFQTMHATLVLKKDKELFSHSKHYKKIPTEQFTVPSVDDVNIALSQKESTQEFRASQAPDLTLT</sequence>
<dbReference type="GeneID" id="10533910"/>
<organism evidence="2 3">
    <name type="scientific">Puccinia graminis f. sp. tritici (strain CRL 75-36-700-3 / race SCCL)</name>
    <name type="common">Black stem rust fungus</name>
    <dbReference type="NCBI Taxonomy" id="418459"/>
    <lineage>
        <taxon>Eukaryota</taxon>
        <taxon>Fungi</taxon>
        <taxon>Dikarya</taxon>
        <taxon>Basidiomycota</taxon>
        <taxon>Pucciniomycotina</taxon>
        <taxon>Pucciniomycetes</taxon>
        <taxon>Pucciniales</taxon>
        <taxon>Pucciniaceae</taxon>
        <taxon>Puccinia</taxon>
    </lineage>
</organism>
<dbReference type="InParanoid" id="E3KCC5"/>
<gene>
    <name evidence="2" type="ORF">PGTG_08122</name>
</gene>
<feature type="region of interest" description="Disordered" evidence="1">
    <location>
        <begin position="1"/>
        <end position="63"/>
    </location>
</feature>
<feature type="compositionally biased region" description="Basic and acidic residues" evidence="1">
    <location>
        <begin position="242"/>
        <end position="256"/>
    </location>
</feature>
<evidence type="ECO:0000256" key="1">
    <source>
        <dbReference type="SAM" id="MobiDB-lite"/>
    </source>
</evidence>
<accession>E3KCC5</accession>
<dbReference type="EMBL" id="DS178280">
    <property type="protein sequence ID" value="EFP81873.2"/>
    <property type="molecule type" value="Genomic_DNA"/>
</dbReference>
<dbReference type="HOGENOM" id="CLU_054616_0_0_1"/>
<proteinExistence type="predicted"/>
<keyword evidence="3" id="KW-1185">Reference proteome</keyword>
<dbReference type="RefSeq" id="XP_003326292.2">
    <property type="nucleotide sequence ID" value="XM_003326244.2"/>
</dbReference>
<dbReference type="VEuPathDB" id="FungiDB:PGTG_08122"/>